<evidence type="ECO:0000313" key="3">
    <source>
        <dbReference type="EMBL" id="PLA60455.1"/>
    </source>
</evidence>
<dbReference type="InterPro" id="IPR006116">
    <property type="entry name" value="NT_2-5OAS_ClassI-CCAase"/>
</dbReference>
<gene>
    <name evidence="3" type="ORF">CYK18_04925</name>
</gene>
<dbReference type="EMBL" id="PKIE01000002">
    <property type="protein sequence ID" value="PLA60455.1"/>
    <property type="molecule type" value="Genomic_DNA"/>
</dbReference>
<reference evidence="3 4" key="1">
    <citation type="submission" date="2017-12" db="EMBL/GenBank/DDBJ databases">
        <title>Phylogenetic diversity of female urinary microbiome.</title>
        <authorList>
            <person name="Thomas-White K."/>
            <person name="Wolfe A.J."/>
        </authorList>
    </citation>
    <scope>NUCLEOTIDE SEQUENCE [LARGE SCALE GENOMIC DNA]</scope>
    <source>
        <strain evidence="3 4">UMB1341</strain>
    </source>
</reference>
<dbReference type="InterPro" id="IPR040511">
    <property type="entry name" value="AGS_C"/>
</dbReference>
<dbReference type="GO" id="GO:0051607">
    <property type="term" value="P:defense response to virus"/>
    <property type="evidence" value="ECO:0007669"/>
    <property type="project" value="UniProtKB-KW"/>
</dbReference>
<accession>A0A2I1Z024</accession>
<evidence type="ECO:0000256" key="1">
    <source>
        <dbReference type="ARBA" id="ARBA00023118"/>
    </source>
</evidence>
<dbReference type="RefSeq" id="WP_101785431.1">
    <property type="nucleotide sequence ID" value="NZ_PKIE01000002.1"/>
</dbReference>
<feature type="domain" description="Adenylyl/Guanylyl and SMODS C-terminal sensor" evidence="2">
    <location>
        <begin position="351"/>
        <end position="475"/>
    </location>
</feature>
<dbReference type="CDD" id="cd05400">
    <property type="entry name" value="NT_2-5OAS_ClassI-CCAase"/>
    <property type="match status" value="1"/>
</dbReference>
<name>A0A2I1Z024_STRMT</name>
<protein>
    <submittedName>
        <fullName evidence="3">Nucleotidyltransferase</fullName>
    </submittedName>
</protein>
<dbReference type="Gene3D" id="3.30.460.10">
    <property type="entry name" value="Beta Polymerase, domain 2"/>
    <property type="match status" value="1"/>
</dbReference>
<dbReference type="Pfam" id="PF18134">
    <property type="entry name" value="AGS_C"/>
    <property type="match status" value="1"/>
</dbReference>
<dbReference type="GO" id="GO:0016779">
    <property type="term" value="F:nucleotidyltransferase activity"/>
    <property type="evidence" value="ECO:0007669"/>
    <property type="project" value="InterPro"/>
</dbReference>
<dbReference type="InterPro" id="IPR043519">
    <property type="entry name" value="NT_sf"/>
</dbReference>
<proteinExistence type="predicted"/>
<comment type="caution">
    <text evidence="3">The sequence shown here is derived from an EMBL/GenBank/DDBJ whole genome shotgun (WGS) entry which is preliminary data.</text>
</comment>
<keyword evidence="3" id="KW-0808">Transferase</keyword>
<keyword evidence="1" id="KW-0051">Antiviral defense</keyword>
<evidence type="ECO:0000313" key="4">
    <source>
        <dbReference type="Proteomes" id="UP000234971"/>
    </source>
</evidence>
<evidence type="ECO:0000259" key="2">
    <source>
        <dbReference type="Pfam" id="PF18134"/>
    </source>
</evidence>
<dbReference type="SUPFAM" id="SSF81301">
    <property type="entry name" value="Nucleotidyltransferase"/>
    <property type="match status" value="1"/>
</dbReference>
<dbReference type="Pfam" id="PF18144">
    <property type="entry name" value="SMODS"/>
    <property type="match status" value="1"/>
</dbReference>
<dbReference type="Proteomes" id="UP000234971">
    <property type="component" value="Unassembled WGS sequence"/>
</dbReference>
<dbReference type="AlphaFoldDB" id="A0A2I1Z024"/>
<sequence>MADITISKEIKSIIEELDVSYSKYEMATNRYNSIANYIKNSELIKNSPDIYLQGSFKLGTVIKPLTEDGAFDIDIVCNFTKLRRNDQSQHSLKNNLGEIVKSYAKAQSMSSGPEESKRCWTLKYVDESNFHIDILPSVPLNEKNDGFIAITDKTHENYFKITSNWETSNPKEYAKWFRDISKFSTYQKEVAKRFYASIEKVPEYRVRTPLQRIVQILKRRAEVCFEKDIEYKPSSIIITTLVAKQYQCASTNYSDFLDIINYVIEHLKDAIEFRNGKPCVYNPVNKEEILSNKWDKDSSYFEAFEKWLEQLKLDFNVGNYNLSYLDKIKFIRNSLFKSNGEQFPIVNVNSISHHQNSKWKEFLIEDVSIKASYLYKGFRWKKIESGTKLNKRGSLKFEVQANSIQGYEIWWQVTNTGREAELANSLRGGFYNSELVEGKRVRKENTLYTGRHYIEAYLVKNGNCYGKSIPFEIIITDKFSIDFAH</sequence>
<organism evidence="3 4">
    <name type="scientific">Streptococcus mitis</name>
    <dbReference type="NCBI Taxonomy" id="28037"/>
    <lineage>
        <taxon>Bacteria</taxon>
        <taxon>Bacillati</taxon>
        <taxon>Bacillota</taxon>
        <taxon>Bacilli</taxon>
        <taxon>Lactobacillales</taxon>
        <taxon>Streptococcaceae</taxon>
        <taxon>Streptococcus</taxon>
        <taxon>Streptococcus mitis group</taxon>
    </lineage>
</organism>